<organism evidence="3 4">
    <name type="scientific">Batillaria attramentaria</name>
    <dbReference type="NCBI Taxonomy" id="370345"/>
    <lineage>
        <taxon>Eukaryota</taxon>
        <taxon>Metazoa</taxon>
        <taxon>Spiralia</taxon>
        <taxon>Lophotrochozoa</taxon>
        <taxon>Mollusca</taxon>
        <taxon>Gastropoda</taxon>
        <taxon>Caenogastropoda</taxon>
        <taxon>Sorbeoconcha</taxon>
        <taxon>Cerithioidea</taxon>
        <taxon>Batillariidae</taxon>
        <taxon>Batillaria</taxon>
    </lineage>
</organism>
<sequence length="764" mass="85540">MRARRFRNLINLIWDFKSQLHSSLYPTTLSSIPLADGDQTNVGDDSGPNYADADKTTRPISIIRWLKSKNNKNARYVRDPTAKETGQPNPTVHMEEGEIEEQGFDETDAAGAEMYEITETNQPSGARSYENQAFDHPDDLPSLSQQHTETGDEYIVMGSVEQMQEKSGSEPQAGVDSKSNGAGEEDLYQNTSPKAEWTSRSPSDTPPRGNAKSGIYQNTEILSFRSKTVNPRDSGYGTLMTEQETETYLKKQHQLKGQVKKLDTEYENVDFGPRKSTKPMFGQEWQFSQTFSSEVGSLRGDRSDVCLQVPVGAIVTGSQVTIKGAVSTSLDEIENKLNRKLRKDEYIVSPVIEYNAGPKFVSKKPMCIVLPHFLNSLNESVNVYRIQREKGRGYVLQTLKQVGRDELNEESAQANIASTGVYYFGDKGRIHILTCHFSGYFCTHCGENFTSPELHLEVRAKYSSERKRPVAEVRLDIWDSRFNIQDFRQNRPEQDSFHFKGMRKMDVKILPALSKDENLSLIELGVRLELEEDDTIWTIEMKQLVPCNCRPRFPYRVDWHLTTKNDGAGGQVECSVDVGYVRISADARSSQLPFDYLPRPKYVTIAVCVGPESKESGAAQGHEARVAGKAPSVSSRREVAPHSMSAVRPVQTPAYRPTHEPQPSPYAGLGAEGAQLQYPTPSREHQPSPSQSQHFSINTVGHLTIGGDPGSWNPQVQQAQFAMDRLSETDPRRESLTSQEPLYMNLSDHVPVPASGDDNSQREV</sequence>
<feature type="region of interest" description="Disordered" evidence="1">
    <location>
        <begin position="162"/>
        <end position="219"/>
    </location>
</feature>
<dbReference type="Proteomes" id="UP001519460">
    <property type="component" value="Unassembled WGS sequence"/>
</dbReference>
<feature type="region of interest" description="Disordered" evidence="1">
    <location>
        <begin position="615"/>
        <end position="672"/>
    </location>
</feature>
<feature type="domain" description="ZU5" evidence="2">
    <location>
        <begin position="288"/>
        <end position="380"/>
    </location>
</feature>
<feature type="compositionally biased region" description="Basic and acidic residues" evidence="1">
    <location>
        <begin position="725"/>
        <end position="735"/>
    </location>
</feature>
<protein>
    <recommendedName>
        <fullName evidence="2">ZU5 domain-containing protein</fullName>
    </recommendedName>
</protein>
<evidence type="ECO:0000313" key="4">
    <source>
        <dbReference type="Proteomes" id="UP001519460"/>
    </source>
</evidence>
<dbReference type="AlphaFoldDB" id="A0ABD0JXU2"/>
<dbReference type="Pfam" id="PF00791">
    <property type="entry name" value="ZU5"/>
    <property type="match status" value="1"/>
</dbReference>
<proteinExistence type="predicted"/>
<gene>
    <name evidence="3" type="ORF">BaRGS_00029387</name>
</gene>
<reference evidence="3 4" key="1">
    <citation type="journal article" date="2023" name="Sci. Data">
        <title>Genome assembly of the Korean intertidal mud-creeper Batillaria attramentaria.</title>
        <authorList>
            <person name="Patra A.K."/>
            <person name="Ho P.T."/>
            <person name="Jun S."/>
            <person name="Lee S.J."/>
            <person name="Kim Y."/>
            <person name="Won Y.J."/>
        </authorList>
    </citation>
    <scope>NUCLEOTIDE SEQUENCE [LARGE SCALE GENOMIC DNA]</scope>
    <source>
        <strain evidence="3">Wonlab-2016</strain>
    </source>
</reference>
<evidence type="ECO:0000256" key="1">
    <source>
        <dbReference type="SAM" id="MobiDB-lite"/>
    </source>
</evidence>
<keyword evidence="4" id="KW-1185">Reference proteome</keyword>
<comment type="caution">
    <text evidence="3">The sequence shown here is derived from an EMBL/GenBank/DDBJ whole genome shotgun (WGS) entry which is preliminary data.</text>
</comment>
<feature type="region of interest" description="Disordered" evidence="1">
    <location>
        <begin position="121"/>
        <end position="145"/>
    </location>
</feature>
<dbReference type="Gene3D" id="2.60.220.30">
    <property type="match status" value="1"/>
</dbReference>
<evidence type="ECO:0000313" key="3">
    <source>
        <dbReference type="EMBL" id="KAK7479395.1"/>
    </source>
</evidence>
<name>A0ABD0JXU2_9CAEN</name>
<dbReference type="EMBL" id="JACVVK020000304">
    <property type="protein sequence ID" value="KAK7479395.1"/>
    <property type="molecule type" value="Genomic_DNA"/>
</dbReference>
<feature type="compositionally biased region" description="Polar residues" evidence="1">
    <location>
        <begin position="121"/>
        <end position="131"/>
    </location>
</feature>
<dbReference type="InterPro" id="IPR000906">
    <property type="entry name" value="ZU5_dom"/>
</dbReference>
<evidence type="ECO:0000259" key="2">
    <source>
        <dbReference type="Pfam" id="PF00791"/>
    </source>
</evidence>
<feature type="region of interest" description="Disordered" evidence="1">
    <location>
        <begin position="700"/>
        <end position="764"/>
    </location>
</feature>
<feature type="compositionally biased region" description="Polar residues" evidence="1">
    <location>
        <begin position="188"/>
        <end position="203"/>
    </location>
</feature>
<accession>A0ABD0JXU2</accession>